<name>A0AAV0Q5L6_9ROSI</name>
<reference evidence="1" key="1">
    <citation type="submission" date="2022-08" db="EMBL/GenBank/DDBJ databases">
        <authorList>
            <person name="Gutierrez-Valencia J."/>
        </authorList>
    </citation>
    <scope>NUCLEOTIDE SEQUENCE</scope>
</reference>
<accession>A0AAV0Q5L6</accession>
<sequence length="45" mass="5267">MPPSKAPSPPSQYRSRESQSWLWLLSSEKKLLPRLQSKVQQRSSR</sequence>
<keyword evidence="2" id="KW-1185">Reference proteome</keyword>
<organism evidence="1 2">
    <name type="scientific">Linum tenue</name>
    <dbReference type="NCBI Taxonomy" id="586396"/>
    <lineage>
        <taxon>Eukaryota</taxon>
        <taxon>Viridiplantae</taxon>
        <taxon>Streptophyta</taxon>
        <taxon>Embryophyta</taxon>
        <taxon>Tracheophyta</taxon>
        <taxon>Spermatophyta</taxon>
        <taxon>Magnoliopsida</taxon>
        <taxon>eudicotyledons</taxon>
        <taxon>Gunneridae</taxon>
        <taxon>Pentapetalae</taxon>
        <taxon>rosids</taxon>
        <taxon>fabids</taxon>
        <taxon>Malpighiales</taxon>
        <taxon>Linaceae</taxon>
        <taxon>Linum</taxon>
    </lineage>
</organism>
<comment type="caution">
    <text evidence="1">The sequence shown here is derived from an EMBL/GenBank/DDBJ whole genome shotgun (WGS) entry which is preliminary data.</text>
</comment>
<evidence type="ECO:0000313" key="1">
    <source>
        <dbReference type="EMBL" id="CAI0540794.1"/>
    </source>
</evidence>
<dbReference type="AlphaFoldDB" id="A0AAV0Q5L6"/>
<protein>
    <submittedName>
        <fullName evidence="1">Uncharacterized protein</fullName>
    </submittedName>
</protein>
<dbReference type="Proteomes" id="UP001154282">
    <property type="component" value="Unassembled WGS sequence"/>
</dbReference>
<proteinExistence type="predicted"/>
<gene>
    <name evidence="1" type="ORF">LITE_LOCUS41847</name>
</gene>
<dbReference type="EMBL" id="CAMGYJ010000009">
    <property type="protein sequence ID" value="CAI0540794.1"/>
    <property type="molecule type" value="Genomic_DNA"/>
</dbReference>
<evidence type="ECO:0000313" key="2">
    <source>
        <dbReference type="Proteomes" id="UP001154282"/>
    </source>
</evidence>